<dbReference type="AlphaFoldDB" id="A0AA88DAN6"/>
<proteinExistence type="inferred from homology"/>
<sequence>MDFSVVRSSHSLVKPCEKTPTTTLELSGMDKVPVLRCNARTLHVYKHKQDMSQGGAAASAAIKQALSRALVPYYPLAGRLRESSQGELHVDCCGEGVWFVEASANSTLNALDYLDDAYVAPISYRDLLPDQLKEADINYDEPLIQMQLYAVQVTQFACGGFVIGLIFSHTICDGLGSAQFLNAVAEFARGLDHLTISPVWCRDFFKSSSKPKIPTTQSELPNIPPKYRLEQANVDISMEQIEKLKHEFQLSTGRRCSTFEIVAAGFWSCRTRAALLTSSSSSNSQMVRFVFFANCRQLVKPPLPEGFYGNCFFPVTITASRERVGRASVVEVVKMIQKAKAELPKEFEKYIIMNMNNINGDQSTAAGEDEDPNPFFPPMSYETLFVSEWGRLGFKEVDFGWGPPVNIVPIQGSPIIPAAIVGWQPAPKTGIRLMTWCLVDPHLQPFLHHFSQLFHCL</sequence>
<evidence type="ECO:0000313" key="4">
    <source>
        <dbReference type="EMBL" id="GMN52193.1"/>
    </source>
</evidence>
<dbReference type="InterPro" id="IPR023213">
    <property type="entry name" value="CAT-like_dom_sf"/>
</dbReference>
<evidence type="ECO:0000313" key="5">
    <source>
        <dbReference type="Proteomes" id="UP001187192"/>
    </source>
</evidence>
<comment type="similarity">
    <text evidence="1">Belongs to the plant acyltransferase family.</text>
</comment>
<dbReference type="EMBL" id="BTGU01000041">
    <property type="protein sequence ID" value="GMN52193.1"/>
    <property type="molecule type" value="Genomic_DNA"/>
</dbReference>
<dbReference type="InterPro" id="IPR050898">
    <property type="entry name" value="Plant_acyltransferase"/>
</dbReference>
<dbReference type="Gramene" id="FCD_00023296-RA">
    <property type="protein sequence ID" value="FCD_00023296-RA:cds"/>
    <property type="gene ID" value="FCD_00023296"/>
</dbReference>
<gene>
    <name evidence="4" type="ORF">TIFTF001_021341</name>
</gene>
<comment type="caution">
    <text evidence="4">The sequence shown here is derived from an EMBL/GenBank/DDBJ whole genome shotgun (WGS) entry which is preliminary data.</text>
</comment>
<dbReference type="Gene3D" id="3.30.559.10">
    <property type="entry name" value="Chloramphenicol acetyltransferase-like domain"/>
    <property type="match status" value="2"/>
</dbReference>
<dbReference type="Proteomes" id="UP001187192">
    <property type="component" value="Unassembled WGS sequence"/>
</dbReference>
<evidence type="ECO:0000256" key="2">
    <source>
        <dbReference type="ARBA" id="ARBA00022679"/>
    </source>
</evidence>
<dbReference type="PANTHER" id="PTHR31147:SF1">
    <property type="entry name" value="ACYL TRANSFERASE 4"/>
    <property type="match status" value="1"/>
</dbReference>
<dbReference type="PANTHER" id="PTHR31147">
    <property type="entry name" value="ACYL TRANSFERASE 4"/>
    <property type="match status" value="1"/>
</dbReference>
<protein>
    <submittedName>
        <fullName evidence="4">Uncharacterized protein</fullName>
    </submittedName>
</protein>
<organism evidence="4 5">
    <name type="scientific">Ficus carica</name>
    <name type="common">Common fig</name>
    <dbReference type="NCBI Taxonomy" id="3494"/>
    <lineage>
        <taxon>Eukaryota</taxon>
        <taxon>Viridiplantae</taxon>
        <taxon>Streptophyta</taxon>
        <taxon>Embryophyta</taxon>
        <taxon>Tracheophyta</taxon>
        <taxon>Spermatophyta</taxon>
        <taxon>Magnoliopsida</taxon>
        <taxon>eudicotyledons</taxon>
        <taxon>Gunneridae</taxon>
        <taxon>Pentapetalae</taxon>
        <taxon>rosids</taxon>
        <taxon>fabids</taxon>
        <taxon>Rosales</taxon>
        <taxon>Moraceae</taxon>
        <taxon>Ficeae</taxon>
        <taxon>Ficus</taxon>
    </lineage>
</organism>
<evidence type="ECO:0000256" key="1">
    <source>
        <dbReference type="ARBA" id="ARBA00009861"/>
    </source>
</evidence>
<keyword evidence="5" id="KW-1185">Reference proteome</keyword>
<reference evidence="4" key="1">
    <citation type="submission" date="2023-07" db="EMBL/GenBank/DDBJ databases">
        <title>draft genome sequence of fig (Ficus carica).</title>
        <authorList>
            <person name="Takahashi T."/>
            <person name="Nishimura K."/>
        </authorList>
    </citation>
    <scope>NUCLEOTIDE SEQUENCE</scope>
</reference>
<evidence type="ECO:0000256" key="3">
    <source>
        <dbReference type="ARBA" id="ARBA00023315"/>
    </source>
</evidence>
<dbReference type="GO" id="GO:0009836">
    <property type="term" value="P:fruit ripening, climacteric"/>
    <property type="evidence" value="ECO:0007669"/>
    <property type="project" value="UniProtKB-ARBA"/>
</dbReference>
<keyword evidence="2" id="KW-0808">Transferase</keyword>
<name>A0AA88DAN6_FICCA</name>
<dbReference type="GO" id="GO:0016746">
    <property type="term" value="F:acyltransferase activity"/>
    <property type="evidence" value="ECO:0007669"/>
    <property type="project" value="UniProtKB-KW"/>
</dbReference>
<keyword evidence="3" id="KW-0012">Acyltransferase</keyword>
<dbReference type="Pfam" id="PF02458">
    <property type="entry name" value="Transferase"/>
    <property type="match status" value="1"/>
</dbReference>
<accession>A0AA88DAN6</accession>